<evidence type="ECO:0000313" key="3">
    <source>
        <dbReference type="Proteomes" id="UP000494172"/>
    </source>
</evidence>
<sequence>MTFDRLLNEFSQYITFSQKVTEQGLLKKDFPTKNKEVTVDAKTHKKKTKITVEHHYKVVETGKPRTVVLNVLGTRLNYPKNLEITDEKYKQVAKDLSCEVAAIKAVAMTESHGSGFCVNGLPKIRYERHMFMRASLPKERRMEAPALFRKETNPFPKYPNLCFPAQGDYQNGEKDESGWANLEDEQIMYQYERLFRACALNRDCAIMACSWGAFQIMGIFWEEMGYASPVELANLSMQGIDGQLDLFVAYCKMNKNAITALKDKNWANFAAAYNGNNAPPSYAASMSKFYNEFK</sequence>
<dbReference type="EMBL" id="CABVPX010000023">
    <property type="protein sequence ID" value="VWC04235.1"/>
    <property type="molecule type" value="Genomic_DNA"/>
</dbReference>
<feature type="domain" description="N-acetylmuramidase" evidence="1">
    <location>
        <begin position="99"/>
        <end position="294"/>
    </location>
</feature>
<proteinExistence type="predicted"/>
<reference evidence="2 3" key="1">
    <citation type="submission" date="2019-09" db="EMBL/GenBank/DDBJ databases">
        <authorList>
            <person name="Depoorter E."/>
        </authorList>
    </citation>
    <scope>NUCLEOTIDE SEQUENCE [LARGE SCALE GENOMIC DNA]</scope>
    <source>
        <strain evidence="2">LMG 24066</strain>
    </source>
</reference>
<dbReference type="Proteomes" id="UP000494172">
    <property type="component" value="Unassembled WGS sequence"/>
</dbReference>
<gene>
    <name evidence="2" type="ORF">BAR24066_04986</name>
</gene>
<evidence type="ECO:0000259" key="1">
    <source>
        <dbReference type="Pfam" id="PF11860"/>
    </source>
</evidence>
<name>A0A9Q9UT30_9BURK</name>
<dbReference type="InterPro" id="IPR024408">
    <property type="entry name" value="Muramidase"/>
</dbReference>
<dbReference type="Pfam" id="PF11860">
    <property type="entry name" value="Muramidase"/>
    <property type="match status" value="1"/>
</dbReference>
<accession>A0A9Q9UT30</accession>
<comment type="caution">
    <text evidence="2">The sequence shown here is derived from an EMBL/GenBank/DDBJ whole genome shotgun (WGS) entry which is preliminary data.</text>
</comment>
<dbReference type="AlphaFoldDB" id="A0A9Q9UT30"/>
<organism evidence="2 3">
    <name type="scientific">Burkholderia arboris</name>
    <dbReference type="NCBI Taxonomy" id="488730"/>
    <lineage>
        <taxon>Bacteria</taxon>
        <taxon>Pseudomonadati</taxon>
        <taxon>Pseudomonadota</taxon>
        <taxon>Betaproteobacteria</taxon>
        <taxon>Burkholderiales</taxon>
        <taxon>Burkholderiaceae</taxon>
        <taxon>Burkholderia</taxon>
        <taxon>Burkholderia cepacia complex</taxon>
    </lineage>
</organism>
<protein>
    <submittedName>
        <fullName evidence="2">Phage-encoded peptidoglycan binding protein</fullName>
    </submittedName>
</protein>
<evidence type="ECO:0000313" key="2">
    <source>
        <dbReference type="EMBL" id="VWC04235.1"/>
    </source>
</evidence>